<reference evidence="2 3" key="1">
    <citation type="submission" date="2017-06" db="EMBL/GenBank/DDBJ databases">
        <authorList>
            <person name="Kim H.J."/>
            <person name="Triplett B.A."/>
        </authorList>
    </citation>
    <scope>NUCLEOTIDE SEQUENCE [LARGE SCALE GENOMIC DNA]</scope>
    <source>
        <strain evidence="2 3">DSM 43151</strain>
    </source>
</reference>
<dbReference type="InterPro" id="IPR041581">
    <property type="entry name" value="Glyoxalase_6"/>
</dbReference>
<feature type="domain" description="Glyoxalase-like" evidence="1">
    <location>
        <begin position="17"/>
        <end position="115"/>
    </location>
</feature>
<dbReference type="InterPro" id="IPR029068">
    <property type="entry name" value="Glyas_Bleomycin-R_OHBP_Dase"/>
</dbReference>
<dbReference type="AlphaFoldDB" id="A0A239BQU7"/>
<protein>
    <recommendedName>
        <fullName evidence="1">Glyoxalase-like domain-containing protein</fullName>
    </recommendedName>
</protein>
<keyword evidence="3" id="KW-1185">Reference proteome</keyword>
<dbReference type="PANTHER" id="PTHR35908:SF1">
    <property type="entry name" value="CONSERVED PROTEIN"/>
    <property type="match status" value="1"/>
</dbReference>
<evidence type="ECO:0000313" key="2">
    <source>
        <dbReference type="EMBL" id="SNS10009.1"/>
    </source>
</evidence>
<dbReference type="PANTHER" id="PTHR35908">
    <property type="entry name" value="HYPOTHETICAL FUSION PROTEIN"/>
    <property type="match status" value="1"/>
</dbReference>
<dbReference type="Pfam" id="PF18029">
    <property type="entry name" value="Glyoxalase_6"/>
    <property type="match status" value="2"/>
</dbReference>
<dbReference type="EMBL" id="FZNR01000010">
    <property type="protein sequence ID" value="SNS10009.1"/>
    <property type="molecule type" value="Genomic_DNA"/>
</dbReference>
<dbReference type="Gene3D" id="3.10.180.10">
    <property type="entry name" value="2,3-Dihydroxybiphenyl 1,2-Dioxygenase, domain 1"/>
    <property type="match status" value="2"/>
</dbReference>
<gene>
    <name evidence="2" type="ORF">SAMN06264365_11064</name>
</gene>
<dbReference type="RefSeq" id="WP_089295626.1">
    <property type="nucleotide sequence ID" value="NZ_BOMU01000062.1"/>
</dbReference>
<evidence type="ECO:0000313" key="3">
    <source>
        <dbReference type="Proteomes" id="UP000198415"/>
    </source>
</evidence>
<proteinExistence type="predicted"/>
<organism evidence="2 3">
    <name type="scientific">Actinoplanes regularis</name>
    <dbReference type="NCBI Taxonomy" id="52697"/>
    <lineage>
        <taxon>Bacteria</taxon>
        <taxon>Bacillati</taxon>
        <taxon>Actinomycetota</taxon>
        <taxon>Actinomycetes</taxon>
        <taxon>Micromonosporales</taxon>
        <taxon>Micromonosporaceae</taxon>
        <taxon>Actinoplanes</taxon>
    </lineage>
</organism>
<accession>A0A239BQU7</accession>
<dbReference type="OrthoDB" id="3286168at2"/>
<sequence>MGAEQAGPVRWVTGFLDTPAAHAPVAERFWLAVTGTTLSTRRGDGTFATLVPASGDPVLRVQVVGDAPARGHLDLHVESLPEAASTLVALGASVLRRDDDLIVSRSPGGIVFCLVPWRGERTGPVAPVWPDGQASLADQVCLDLPAAVYEAECVFWRAATGWHHDPIPACAEFERLIAPEPLPARLLLQRLDAGPAGVHLDLACDDVDAEVARHEALGATVVRRIPDSWTTLRDPAGRFYCVTARPPRR</sequence>
<feature type="domain" description="Glyoxalase-like" evidence="1">
    <location>
        <begin position="139"/>
        <end position="243"/>
    </location>
</feature>
<evidence type="ECO:0000259" key="1">
    <source>
        <dbReference type="Pfam" id="PF18029"/>
    </source>
</evidence>
<dbReference type="SUPFAM" id="SSF54593">
    <property type="entry name" value="Glyoxalase/Bleomycin resistance protein/Dihydroxybiphenyl dioxygenase"/>
    <property type="match status" value="2"/>
</dbReference>
<dbReference type="Proteomes" id="UP000198415">
    <property type="component" value="Unassembled WGS sequence"/>
</dbReference>
<name>A0A239BQU7_9ACTN</name>